<dbReference type="PANTHER" id="PTHR43874">
    <property type="entry name" value="TWO-COMPONENT RESPONSE REGULATOR"/>
    <property type="match status" value="1"/>
</dbReference>
<dbReference type="InterPro" id="IPR013815">
    <property type="entry name" value="ATP_grasp_subdomain_1"/>
</dbReference>
<dbReference type="Gene3D" id="3.40.50.2300">
    <property type="match status" value="1"/>
</dbReference>
<feature type="domain" description="Pyruvate phosphate dikinase AMP/ATP-binding" evidence="1">
    <location>
        <begin position="414"/>
        <end position="799"/>
    </location>
</feature>
<sequence>MPHHVHEILLVSSLYDSFTLSEDGKLSDLIMSEFLDMNLRHTPGVTQVSTGREALQLARANPRFNLIITSLQVGDMDSLELARRVKELRLNIPVILLAYDNRELTQFMAANDTSDLERAFLWQGNAKILLGIVKYVEDRLNLSHDTGEIGVPAIIVVEDNVRYYSAFLPMLFTELMNHARDLIPDGLNLAHKIRRIRARPKILLCSTYEEAVSFFDRYPDDILGVISDIEFPRNGKLSHTAGGDLARHVRSIREDVPVILQSSLTKNQELADEVGSSFLLKGSPLMLNQLRRTLQHDLGFGDFSFRMPDGREIGRAGNLRSLAQQIREAPDDSMVFHGEHNHFSRWLKVRTEFALAEQLRAVRISDFPSVGAMRDYLAGVIDVYRRERNQGVVVDFKRENYDASAQFYRIGGGSLGGKARGLAFINHLLAEFKAADRFPGVTITVPDTVVLGSDVFDTFLDRNNLRDFAISCDDQDEIMETFHRSPFPEDTLLDLATYLKAADYPLAVRSSSLLEDSQYQPFAGVYETYMLPNRGTDLNHRLEQLVSAIKRVYASTYSIHTKRYIKATPYRLEEEKMAVAIQRIIGDHHGSRFYPHFSGVARSHNYYPAEPCTTEDGVAAVALGLGETVVSGENCVRFSPRYPKHLMQFATTEDLLEHSQKTFWALELEEDHISISGVPALSEGGPETNIRLAKFGLEQAEKDGTLASVGSTWSAENDVVYDGTSRPGMRMVTFAPILKHQLFPLAEILDYLLEIGKKGTSSPVEIEFAVNMNTVDGGSREFGFLQIRPLALAPEVEEVDVDSIPRSDQVCQSTSVLGHGLVEGIRDLVVVDYHRFDRSKSLPAARRVGQLNSMLVKEDRPYILIGVGRWGSADPWLGIPVAWDEISGVRVIVEAGFKDFKVTPSQGTHFFQNLSSCNVGYFTVNPDAGDGYIDWDWLSSTPAVDETDSVRHLRFEEPLLVGMNGKKSAGFICKPKR</sequence>
<dbReference type="InterPro" id="IPR011006">
    <property type="entry name" value="CheY-like_superfamily"/>
</dbReference>
<dbReference type="InterPro" id="IPR045279">
    <property type="entry name" value="ARR-like"/>
</dbReference>
<dbReference type="GO" id="GO:0009736">
    <property type="term" value="P:cytokinin-activated signaling pathway"/>
    <property type="evidence" value="ECO:0007669"/>
    <property type="project" value="InterPro"/>
</dbReference>
<dbReference type="PANTHER" id="PTHR43874:SF7">
    <property type="entry name" value="TWO-COMPONENT RESPONSE REGULATOR ARR10"/>
    <property type="match status" value="1"/>
</dbReference>
<dbReference type="EMBL" id="JACXWD010000016">
    <property type="protein sequence ID" value="MBD3867806.1"/>
    <property type="molecule type" value="Genomic_DNA"/>
</dbReference>
<organism evidence="2 3">
    <name type="scientific">Candidatus Polarisedimenticola svalbardensis</name>
    <dbReference type="NCBI Taxonomy" id="2886004"/>
    <lineage>
        <taxon>Bacteria</taxon>
        <taxon>Pseudomonadati</taxon>
        <taxon>Acidobacteriota</taxon>
        <taxon>Candidatus Polarisedimenticolia</taxon>
        <taxon>Candidatus Polarisedimenticolales</taxon>
        <taxon>Candidatus Polarisedimenticolaceae</taxon>
        <taxon>Candidatus Polarisedimenticola</taxon>
    </lineage>
</organism>
<dbReference type="SUPFAM" id="SSF52172">
    <property type="entry name" value="CheY-like"/>
    <property type="match status" value="1"/>
</dbReference>
<dbReference type="Gene3D" id="3.30.1490.20">
    <property type="entry name" value="ATP-grasp fold, A domain"/>
    <property type="match status" value="1"/>
</dbReference>
<proteinExistence type="predicted"/>
<name>A0A8J6XWM9_9BACT</name>
<comment type="caution">
    <text evidence="2">The sequence shown here is derived from an EMBL/GenBank/DDBJ whole genome shotgun (WGS) entry which is preliminary data.</text>
</comment>
<accession>A0A8J6XWM9</accession>
<gene>
    <name evidence="2" type="ORF">IFK94_06765</name>
</gene>
<evidence type="ECO:0000259" key="1">
    <source>
        <dbReference type="Pfam" id="PF01326"/>
    </source>
</evidence>
<dbReference type="InterPro" id="IPR002192">
    <property type="entry name" value="PPDK_AMP/ATP-bd"/>
</dbReference>
<dbReference type="Proteomes" id="UP000648239">
    <property type="component" value="Unassembled WGS sequence"/>
</dbReference>
<dbReference type="Pfam" id="PF01326">
    <property type="entry name" value="PPDK_N"/>
    <property type="match status" value="1"/>
</dbReference>
<keyword evidence="2" id="KW-0808">Transferase</keyword>
<dbReference type="GO" id="GO:0016301">
    <property type="term" value="F:kinase activity"/>
    <property type="evidence" value="ECO:0007669"/>
    <property type="project" value="UniProtKB-KW"/>
</dbReference>
<reference evidence="2 3" key="1">
    <citation type="submission" date="2020-08" db="EMBL/GenBank/DDBJ databases">
        <title>Acidobacteriota in marine sediments use diverse sulfur dissimilation pathways.</title>
        <authorList>
            <person name="Wasmund K."/>
        </authorList>
    </citation>
    <scope>NUCLEOTIDE SEQUENCE [LARGE SCALE GENOMIC DNA]</scope>
    <source>
        <strain evidence="2">MAG AM4</strain>
    </source>
</reference>
<evidence type="ECO:0000313" key="3">
    <source>
        <dbReference type="Proteomes" id="UP000648239"/>
    </source>
</evidence>
<dbReference type="GO" id="GO:0005524">
    <property type="term" value="F:ATP binding"/>
    <property type="evidence" value="ECO:0007669"/>
    <property type="project" value="InterPro"/>
</dbReference>
<keyword evidence="2" id="KW-0418">Kinase</keyword>
<evidence type="ECO:0000313" key="2">
    <source>
        <dbReference type="EMBL" id="MBD3867806.1"/>
    </source>
</evidence>
<dbReference type="AlphaFoldDB" id="A0A8J6XWM9"/>
<dbReference type="SUPFAM" id="SSF56059">
    <property type="entry name" value="Glutathione synthetase ATP-binding domain-like"/>
    <property type="match status" value="1"/>
</dbReference>
<dbReference type="CDD" id="cd00156">
    <property type="entry name" value="REC"/>
    <property type="match status" value="1"/>
</dbReference>
<protein>
    <submittedName>
        <fullName evidence="2">Histidine kinase</fullName>
    </submittedName>
</protein>